<comment type="subcellular location">
    <subcellularLocation>
        <location evidence="2">Bacterial flagellum basal body</location>
    </subcellularLocation>
</comment>
<evidence type="ECO:0000313" key="5">
    <source>
        <dbReference type="EMBL" id="RAV17373.1"/>
    </source>
</evidence>
<dbReference type="PROSITE" id="PS00588">
    <property type="entry name" value="FLAGELLA_BB_ROD"/>
    <property type="match status" value="1"/>
</dbReference>
<dbReference type="InterPro" id="IPR019776">
    <property type="entry name" value="Flagellar_basal_body_rod_CS"/>
</dbReference>
<dbReference type="SUPFAM" id="SSF117143">
    <property type="entry name" value="Flagellar hook protein flgE"/>
    <property type="match status" value="1"/>
</dbReference>
<dbReference type="EMBL" id="QMFB01000019">
    <property type="protein sequence ID" value="RAV17373.1"/>
    <property type="molecule type" value="Genomic_DNA"/>
</dbReference>
<keyword evidence="6" id="KW-1185">Reference proteome</keyword>
<proteinExistence type="inferred from homology"/>
<dbReference type="RefSeq" id="WP_113034224.1">
    <property type="nucleotide sequence ID" value="NZ_QMFB01000019.1"/>
</dbReference>
<keyword evidence="2" id="KW-0975">Bacterial flagellum</keyword>
<dbReference type="AlphaFoldDB" id="A0A329MFC6"/>
<dbReference type="PANTHER" id="PTHR30435">
    <property type="entry name" value="FLAGELLAR PROTEIN"/>
    <property type="match status" value="1"/>
</dbReference>
<feature type="domain" description="Flagellar basal-body/hook protein C-terminal" evidence="4">
    <location>
        <begin position="244"/>
        <end position="289"/>
    </location>
</feature>
<protein>
    <submittedName>
        <fullName evidence="5">Flagellar hook-basal body protein</fullName>
    </submittedName>
</protein>
<comment type="caution">
    <text evidence="5">The sequence shown here is derived from an EMBL/GenBank/DDBJ whole genome shotgun (WGS) entry which is preliminary data.</text>
</comment>
<reference evidence="5 6" key="1">
    <citation type="journal article" date="2009" name="Int. J. Syst. Evol. Microbiol.">
        <title>Paenibacillus contaminans sp. nov., isolated from a contaminated laboratory plate.</title>
        <authorList>
            <person name="Chou J.H."/>
            <person name="Lee J.H."/>
            <person name="Lin M.C."/>
            <person name="Chang P.S."/>
            <person name="Arun A.B."/>
            <person name="Young C.C."/>
            <person name="Chen W.M."/>
        </authorList>
    </citation>
    <scope>NUCLEOTIDE SEQUENCE [LARGE SCALE GENOMIC DNA]</scope>
    <source>
        <strain evidence="5 6">CKOBP-6</strain>
    </source>
</reference>
<dbReference type="InterPro" id="IPR037925">
    <property type="entry name" value="FlgE/F/G-like"/>
</dbReference>
<comment type="similarity">
    <text evidence="1 2">Belongs to the flagella basal body rod proteins family.</text>
</comment>
<accession>A0A329MFC6</accession>
<dbReference type="GO" id="GO:0009425">
    <property type="term" value="C:bacterial-type flagellum basal body"/>
    <property type="evidence" value="ECO:0007669"/>
    <property type="project" value="UniProtKB-SubCell"/>
</dbReference>
<evidence type="ECO:0000259" key="3">
    <source>
        <dbReference type="Pfam" id="PF00460"/>
    </source>
</evidence>
<dbReference type="OrthoDB" id="9800375at2"/>
<dbReference type="GO" id="GO:0071978">
    <property type="term" value="P:bacterial-type flagellum-dependent swarming motility"/>
    <property type="evidence" value="ECO:0007669"/>
    <property type="project" value="TreeGrafter"/>
</dbReference>
<evidence type="ECO:0000313" key="6">
    <source>
        <dbReference type="Proteomes" id="UP000250369"/>
    </source>
</evidence>
<name>A0A329MFC6_9BACL</name>
<keyword evidence="5" id="KW-0282">Flagellum</keyword>
<gene>
    <name evidence="5" type="ORF">DQG23_27415</name>
</gene>
<dbReference type="Proteomes" id="UP000250369">
    <property type="component" value="Unassembled WGS sequence"/>
</dbReference>
<evidence type="ECO:0000256" key="1">
    <source>
        <dbReference type="ARBA" id="ARBA00009677"/>
    </source>
</evidence>
<dbReference type="InterPro" id="IPR020013">
    <property type="entry name" value="Flagellar_FlgE/F/G"/>
</dbReference>
<evidence type="ECO:0000259" key="4">
    <source>
        <dbReference type="Pfam" id="PF06429"/>
    </source>
</evidence>
<organism evidence="5 6">
    <name type="scientific">Paenibacillus contaminans</name>
    <dbReference type="NCBI Taxonomy" id="450362"/>
    <lineage>
        <taxon>Bacteria</taxon>
        <taxon>Bacillati</taxon>
        <taxon>Bacillota</taxon>
        <taxon>Bacilli</taxon>
        <taxon>Bacillales</taxon>
        <taxon>Paenibacillaceae</taxon>
        <taxon>Paenibacillus</taxon>
    </lineage>
</organism>
<keyword evidence="5" id="KW-0969">Cilium</keyword>
<evidence type="ECO:0000256" key="2">
    <source>
        <dbReference type="RuleBase" id="RU362116"/>
    </source>
</evidence>
<dbReference type="PANTHER" id="PTHR30435:SF19">
    <property type="entry name" value="FLAGELLAR BASAL-BODY ROD PROTEIN FLGG"/>
    <property type="match status" value="1"/>
</dbReference>
<dbReference type="InterPro" id="IPR001444">
    <property type="entry name" value="Flag_bb_rod_N"/>
</dbReference>
<dbReference type="Pfam" id="PF06429">
    <property type="entry name" value="Flg_bbr_C"/>
    <property type="match status" value="1"/>
</dbReference>
<sequence>MNNSLINSMVTLHALQQKLDIVSNNMANLNTVGYKRREATFEDILNNIKEQPQGFQKEGRLSPLGFNQGWGAKLSQVQMSMSQGTIKETGTKTDLAIEGDNGLFEVTRNTLDANGNAVPEVLYKREGAFDLIVQPADPDNRYLATKEGYHVRDTNDQPVTVPVGFTMGVDPNGDIRVFDEGNPSNSFLTGQRIKLIRAVRPQYLQQVGDNLFVLPQGAVNGQGQITRVANDGGGSGLESTIAVRQGALEQSNVNMADEITELMMVQRAFQLSSRAVTSSDTMMNLANNLRG</sequence>
<dbReference type="InterPro" id="IPR010930">
    <property type="entry name" value="Flg_bb/hook_C_dom"/>
</dbReference>
<keyword evidence="5" id="KW-0966">Cell projection</keyword>
<dbReference type="NCBIfam" id="TIGR03506">
    <property type="entry name" value="FlgEFG_subfam"/>
    <property type="match status" value="1"/>
</dbReference>
<feature type="domain" description="Flagellar basal body rod protein N-terminal" evidence="3">
    <location>
        <begin position="9"/>
        <end position="35"/>
    </location>
</feature>
<dbReference type="Pfam" id="PF00460">
    <property type="entry name" value="Flg_bb_rod"/>
    <property type="match status" value="1"/>
</dbReference>